<evidence type="ECO:0000256" key="1">
    <source>
        <dbReference type="SAM" id="MobiDB-lite"/>
    </source>
</evidence>
<name>A0A6G1GUZ3_9PEZI</name>
<keyword evidence="3" id="KW-1185">Reference proteome</keyword>
<feature type="compositionally biased region" description="Basic and acidic residues" evidence="1">
    <location>
        <begin position="80"/>
        <end position="108"/>
    </location>
</feature>
<gene>
    <name evidence="2" type="ORF">K402DRAFT_395475</name>
</gene>
<feature type="compositionally biased region" description="Basic and acidic residues" evidence="1">
    <location>
        <begin position="49"/>
        <end position="70"/>
    </location>
</feature>
<evidence type="ECO:0000313" key="3">
    <source>
        <dbReference type="Proteomes" id="UP000800041"/>
    </source>
</evidence>
<feature type="region of interest" description="Disordered" evidence="1">
    <location>
        <begin position="49"/>
        <end position="108"/>
    </location>
</feature>
<dbReference type="EMBL" id="ML977166">
    <property type="protein sequence ID" value="KAF1984781.1"/>
    <property type="molecule type" value="Genomic_DNA"/>
</dbReference>
<accession>A0A6G1GUZ3</accession>
<evidence type="ECO:0000313" key="2">
    <source>
        <dbReference type="EMBL" id="KAF1984781.1"/>
    </source>
</evidence>
<dbReference type="Proteomes" id="UP000800041">
    <property type="component" value="Unassembled WGS sequence"/>
</dbReference>
<proteinExistence type="predicted"/>
<evidence type="ECO:0008006" key="4">
    <source>
        <dbReference type="Google" id="ProtNLM"/>
    </source>
</evidence>
<dbReference type="AlphaFoldDB" id="A0A6G1GUZ3"/>
<reference evidence="2" key="1">
    <citation type="journal article" date="2020" name="Stud. Mycol.">
        <title>101 Dothideomycetes genomes: a test case for predicting lifestyles and emergence of pathogens.</title>
        <authorList>
            <person name="Haridas S."/>
            <person name="Albert R."/>
            <person name="Binder M."/>
            <person name="Bloem J."/>
            <person name="Labutti K."/>
            <person name="Salamov A."/>
            <person name="Andreopoulos B."/>
            <person name="Baker S."/>
            <person name="Barry K."/>
            <person name="Bills G."/>
            <person name="Bluhm B."/>
            <person name="Cannon C."/>
            <person name="Castanera R."/>
            <person name="Culley D."/>
            <person name="Daum C."/>
            <person name="Ezra D."/>
            <person name="Gonzalez J."/>
            <person name="Henrissat B."/>
            <person name="Kuo A."/>
            <person name="Liang C."/>
            <person name="Lipzen A."/>
            <person name="Lutzoni F."/>
            <person name="Magnuson J."/>
            <person name="Mondo S."/>
            <person name="Nolan M."/>
            <person name="Ohm R."/>
            <person name="Pangilinan J."/>
            <person name="Park H.-J."/>
            <person name="Ramirez L."/>
            <person name="Alfaro M."/>
            <person name="Sun H."/>
            <person name="Tritt A."/>
            <person name="Yoshinaga Y."/>
            <person name="Zwiers L.-H."/>
            <person name="Turgeon B."/>
            <person name="Goodwin S."/>
            <person name="Spatafora J."/>
            <person name="Crous P."/>
            <person name="Grigoriev I."/>
        </authorList>
    </citation>
    <scope>NUCLEOTIDE SEQUENCE</scope>
    <source>
        <strain evidence="2">CBS 113979</strain>
    </source>
</reference>
<protein>
    <recommendedName>
        <fullName evidence="4">Mitochondrial carrier protein pet8</fullName>
    </recommendedName>
</protein>
<organism evidence="2 3">
    <name type="scientific">Aulographum hederae CBS 113979</name>
    <dbReference type="NCBI Taxonomy" id="1176131"/>
    <lineage>
        <taxon>Eukaryota</taxon>
        <taxon>Fungi</taxon>
        <taxon>Dikarya</taxon>
        <taxon>Ascomycota</taxon>
        <taxon>Pezizomycotina</taxon>
        <taxon>Dothideomycetes</taxon>
        <taxon>Pleosporomycetidae</taxon>
        <taxon>Aulographales</taxon>
        <taxon>Aulographaceae</taxon>
    </lineage>
</organism>
<sequence>MSSTLRTLATRRAPFVGLRLARQTMAFRTSAVTMAGKEDALHTEGRAEEIEAEKHDQLQKQKEGKGHWKDSLASNSESMIKADRGEVEASDDTIKELQKEGEKLAGKK</sequence>
<dbReference type="OrthoDB" id="529205at2759"/>